<dbReference type="PANTHER" id="PTHR42679">
    <property type="entry name" value="S-METHYL-5'-THIOADENOSINE PHOSPHORYLASE"/>
    <property type="match status" value="1"/>
</dbReference>
<feature type="binding site" evidence="3">
    <location>
        <position position="20"/>
    </location>
    <ligand>
        <name>phosphate</name>
        <dbReference type="ChEBI" id="CHEBI:43474"/>
    </ligand>
</feature>
<dbReference type="UniPathway" id="UPA00606"/>
<dbReference type="HAMAP" id="MF_01963">
    <property type="entry name" value="MTAP"/>
    <property type="match status" value="1"/>
</dbReference>
<comment type="similarity">
    <text evidence="3">Belongs to the PNP/MTAP phosphorylase family. MTAP subfamily.</text>
</comment>
<dbReference type="GO" id="GO:0019509">
    <property type="term" value="P:L-methionine salvage from methylthioadenosine"/>
    <property type="evidence" value="ECO:0007669"/>
    <property type="project" value="TreeGrafter"/>
</dbReference>
<feature type="binding site" evidence="3">
    <location>
        <begin position="60"/>
        <end position="61"/>
    </location>
    <ligand>
        <name>phosphate</name>
        <dbReference type="ChEBI" id="CHEBI:43474"/>
    </ligand>
</feature>
<comment type="subunit">
    <text evidence="3">Homohexamer. Dimer of a homotrimer.</text>
</comment>
<dbReference type="RefSeq" id="WP_045551823.1">
    <property type="nucleotide sequence ID" value="NZ_JZDQ02000009.1"/>
</dbReference>
<reference evidence="5" key="1">
    <citation type="submission" date="2016-10" db="EMBL/GenBank/DDBJ databases">
        <title>Draft Genome Sequence of Nocardioides luteus Strain BAFB, an Alkane-Degrading Bacterium Isolated from JP-7 Polluted Soil.</title>
        <authorList>
            <person name="Brown L."/>
            <person name="Ruiz O.N."/>
            <person name="Gunasekera T."/>
        </authorList>
    </citation>
    <scope>NUCLEOTIDE SEQUENCE [LARGE SCALE GENOMIC DNA]</scope>
    <source>
        <strain evidence="5">BAFB</strain>
    </source>
</reference>
<dbReference type="EC" id="2.4.2.1" evidence="3"/>
<dbReference type="GO" id="GO:0017061">
    <property type="term" value="F:S-methyl-5-thioadenosine phosphorylase activity"/>
    <property type="evidence" value="ECO:0007669"/>
    <property type="project" value="InterPro"/>
</dbReference>
<evidence type="ECO:0000313" key="6">
    <source>
        <dbReference type="Proteomes" id="UP000033772"/>
    </source>
</evidence>
<evidence type="ECO:0000256" key="1">
    <source>
        <dbReference type="ARBA" id="ARBA00022676"/>
    </source>
</evidence>
<feature type="site" description="Important for substrate specificity" evidence="3">
    <location>
        <position position="169"/>
    </location>
</feature>
<evidence type="ECO:0000313" key="5">
    <source>
        <dbReference type="EMBL" id="OIJ27269.1"/>
    </source>
</evidence>
<gene>
    <name evidence="5" type="ORF">UG56_007745</name>
</gene>
<dbReference type="STRING" id="1844.UG56_007745"/>
<dbReference type="InterPro" id="IPR018099">
    <property type="entry name" value="Purine_phosphorylase-2_CS"/>
</dbReference>
<accession>A0A1J4N6Y6</accession>
<dbReference type="Gene3D" id="3.40.50.1580">
    <property type="entry name" value="Nucleoside phosphorylase domain"/>
    <property type="match status" value="1"/>
</dbReference>
<sequence length="271" mass="28526">MTGSEMGQTPRAEVGVIGGTGLYEFVSDAEEVVVETPYGAPSAPITVGTVAGRAVAFVPRHGRSHEYPPHAIPYRANLWALRSLGVTQVLSPSAVGGLRPDAVAPGDLVTPDQLVDRTWRRIPSYVETGATHVPLADPYCARIAKAYVAADPSVKVGGTLIVIEGPRFSTRAESIHHAAQGWTLVGMTGAPEAALARELRMCYAPLCLVTDMDAGAAEGEGVDEDDVYALFAANLERMRTILADTIGGLPDPAGCSCSTWAEGKQLAYEIP</sequence>
<comment type="pathway">
    <text evidence="3">Purine metabolism; purine nucleoside salvage.</text>
</comment>
<feature type="binding site" evidence="3">
    <location>
        <begin position="211"/>
        <end position="213"/>
    </location>
    <ligand>
        <name>substrate</name>
    </ligand>
</feature>
<dbReference type="GO" id="GO:0005829">
    <property type="term" value="C:cytosol"/>
    <property type="evidence" value="ECO:0007669"/>
    <property type="project" value="TreeGrafter"/>
</dbReference>
<evidence type="ECO:0000259" key="4">
    <source>
        <dbReference type="Pfam" id="PF01048"/>
    </source>
</evidence>
<name>A0A1J4N6Y6_9ACTN</name>
<dbReference type="InterPro" id="IPR010044">
    <property type="entry name" value="MTAP"/>
</dbReference>
<dbReference type="EMBL" id="JZDQ02000009">
    <property type="protein sequence ID" value="OIJ27269.1"/>
    <property type="molecule type" value="Genomic_DNA"/>
</dbReference>
<dbReference type="InterPro" id="IPR035994">
    <property type="entry name" value="Nucleoside_phosphorylase_sf"/>
</dbReference>
<dbReference type="SUPFAM" id="SSF53167">
    <property type="entry name" value="Purine and uridine phosphorylases"/>
    <property type="match status" value="1"/>
</dbReference>
<feature type="binding site" evidence="3">
    <location>
        <position position="187"/>
    </location>
    <ligand>
        <name>substrate</name>
    </ligand>
</feature>
<keyword evidence="2 3" id="KW-0808">Transferase</keyword>
<comment type="miscellaneous">
    <text evidence="3">Although this enzyme belongs to the family of MTA phosphorylases based on sequence homology, it lacks several conserved amino acids in the substrate binding pocket that confer specificity towards MTA.</text>
</comment>
<dbReference type="PANTHER" id="PTHR42679:SF2">
    <property type="entry name" value="S-METHYL-5'-THIOADENOSINE PHOSPHORYLASE"/>
    <property type="match status" value="1"/>
</dbReference>
<evidence type="ECO:0000256" key="3">
    <source>
        <dbReference type="HAMAP-Rule" id="MF_01963"/>
    </source>
</evidence>
<feature type="site" description="Important for substrate specificity" evidence="3">
    <location>
        <position position="224"/>
    </location>
</feature>
<comment type="catalytic activity">
    <reaction evidence="3">
        <text>a purine D-ribonucleoside + phosphate = a purine nucleobase + alpha-D-ribose 1-phosphate</text>
        <dbReference type="Rhea" id="RHEA:19805"/>
        <dbReference type="ChEBI" id="CHEBI:26386"/>
        <dbReference type="ChEBI" id="CHEBI:43474"/>
        <dbReference type="ChEBI" id="CHEBI:57720"/>
        <dbReference type="ChEBI" id="CHEBI:142355"/>
        <dbReference type="EC" id="2.4.2.1"/>
    </reaction>
</comment>
<keyword evidence="1 3" id="KW-0328">Glycosyltransferase</keyword>
<feature type="domain" description="Nucleoside phosphorylase" evidence="4">
    <location>
        <begin position="14"/>
        <end position="241"/>
    </location>
</feature>
<dbReference type="NCBIfam" id="NF005876">
    <property type="entry name" value="PRK07823.1"/>
    <property type="match status" value="1"/>
</dbReference>
<protein>
    <recommendedName>
        <fullName evidence="3">Purine nucleoside phosphorylase</fullName>
        <shortName evidence="3">PNP</shortName>
        <ecNumber evidence="3">2.4.2.1</ecNumber>
    </recommendedName>
</protein>
<dbReference type="Pfam" id="PF01048">
    <property type="entry name" value="PNP_UDP_1"/>
    <property type="match status" value="1"/>
</dbReference>
<dbReference type="AlphaFoldDB" id="A0A1J4N6Y6"/>
<keyword evidence="6" id="KW-1185">Reference proteome</keyword>
<proteinExistence type="inferred from homology"/>
<keyword evidence="3" id="KW-0660">Purine salvage</keyword>
<dbReference type="PROSITE" id="PS01240">
    <property type="entry name" value="PNP_MTAP_2"/>
    <property type="match status" value="1"/>
</dbReference>
<dbReference type="OrthoDB" id="1523230at2"/>
<comment type="function">
    <text evidence="3">Purine nucleoside phosphorylase involved in purine salvage.</text>
</comment>
<dbReference type="InterPro" id="IPR000845">
    <property type="entry name" value="Nucleoside_phosphorylase_d"/>
</dbReference>
<feature type="binding site" evidence="3">
    <location>
        <begin position="93"/>
        <end position="94"/>
    </location>
    <ligand>
        <name>phosphate</name>
        <dbReference type="ChEBI" id="CHEBI:43474"/>
    </ligand>
</feature>
<feature type="binding site" evidence="3">
    <location>
        <position position="188"/>
    </location>
    <ligand>
        <name>phosphate</name>
        <dbReference type="ChEBI" id="CHEBI:43474"/>
    </ligand>
</feature>
<dbReference type="Proteomes" id="UP000033772">
    <property type="component" value="Unassembled WGS sequence"/>
</dbReference>
<comment type="caution">
    <text evidence="5">The sequence shown here is derived from an EMBL/GenBank/DDBJ whole genome shotgun (WGS) entry which is preliminary data.</text>
</comment>
<dbReference type="CDD" id="cd09010">
    <property type="entry name" value="MTAP_SsMTAPII_like_MTIP"/>
    <property type="match status" value="1"/>
</dbReference>
<organism evidence="5 6">
    <name type="scientific">Nocardioides luteus</name>
    <dbReference type="NCBI Taxonomy" id="1844"/>
    <lineage>
        <taxon>Bacteria</taxon>
        <taxon>Bacillati</taxon>
        <taxon>Actinomycetota</taxon>
        <taxon>Actinomycetes</taxon>
        <taxon>Propionibacteriales</taxon>
        <taxon>Nocardioidaceae</taxon>
        <taxon>Nocardioides</taxon>
    </lineage>
</organism>
<evidence type="ECO:0000256" key="2">
    <source>
        <dbReference type="ARBA" id="ARBA00022679"/>
    </source>
</evidence>
<dbReference type="GO" id="GO:0006166">
    <property type="term" value="P:purine ribonucleoside salvage"/>
    <property type="evidence" value="ECO:0007669"/>
    <property type="project" value="UniProtKB-UniRule"/>
</dbReference>